<name>A0A166A156_9AGAM</name>
<dbReference type="EMBL" id="KV428163">
    <property type="protein sequence ID" value="KZT34853.1"/>
    <property type="molecule type" value="Genomic_DNA"/>
</dbReference>
<evidence type="ECO:0000313" key="3">
    <source>
        <dbReference type="EMBL" id="KZT34853.1"/>
    </source>
</evidence>
<dbReference type="Pfam" id="PF12937">
    <property type="entry name" value="F-box-like"/>
    <property type="match status" value="1"/>
</dbReference>
<feature type="domain" description="F-box" evidence="2">
    <location>
        <begin position="76"/>
        <end position="132"/>
    </location>
</feature>
<keyword evidence="4" id="KW-1185">Reference proteome</keyword>
<organism evidence="3 4">
    <name type="scientific">Sistotremastrum suecicum HHB10207 ss-3</name>
    <dbReference type="NCBI Taxonomy" id="1314776"/>
    <lineage>
        <taxon>Eukaryota</taxon>
        <taxon>Fungi</taxon>
        <taxon>Dikarya</taxon>
        <taxon>Basidiomycota</taxon>
        <taxon>Agaricomycotina</taxon>
        <taxon>Agaricomycetes</taxon>
        <taxon>Sistotremastrales</taxon>
        <taxon>Sistotremastraceae</taxon>
        <taxon>Sistotremastrum</taxon>
    </lineage>
</organism>
<sequence>MLSHTPSIHETMAKLMNVLQRTIKHVSGFNQNLDHSSSPILRDRATVLLSSSQEILTFALSASSTMNRRSNLDTVIGRLPDEIIAEILFSYLTSLSYEYFAHPSRWAHLTQVCSRWSSIIRSDARFWKSLSFSWNEPTLNRHLSLSNDSLLNLEVSLSDKRFLDLKTLFIPNFGRAASTTILAGYPDDSWGEKGWSPLRRRSQRSPAYDMNVWEYQEDTFLPAIETPADLLTLPAPHLSKLTVTYDHIYCPLARSGFLFPSIQHLSSLTWLDAEGCTFPREWTHIFPPSLRHFRAGRGCHPGMSQRPLATVDNIFSLIEACPQLESVIIYSPSFDKIPMIPTSPSRLSFIANHIIPARRLRKFSVLGVPTSEWSILFDCIDSPLLSEIYIEISVSSNRDVVPVYLREHMAEASDAEITFYREGITCTYRGTHTAGGLPFNHSLQVLNQKQSTDGPVPGSKLEPEWIEVVNQVTSPFTHIERLAVDYYHHMDGQWDTLLRNMSSLVSLKTSWLFGDGLFEALSAPASSPSQSPVACPRLSVLCMMDQSAVENIPSPPSSRRSESGNDNKSDREERRRFVSLWKKQETARHIERWNERRSQLLTCLEHRLTEGHRISELTLSKKWLTGWDLGALRRCVDRIESNKGQVVDSDVFVVKDDPESAWGNGYYGGYDGWNVEPENS</sequence>
<reference evidence="3 4" key="1">
    <citation type="journal article" date="2016" name="Mol. Biol. Evol.">
        <title>Comparative Genomics of Early-Diverging Mushroom-Forming Fungi Provides Insights into the Origins of Lignocellulose Decay Capabilities.</title>
        <authorList>
            <person name="Nagy L.G."/>
            <person name="Riley R."/>
            <person name="Tritt A."/>
            <person name="Adam C."/>
            <person name="Daum C."/>
            <person name="Floudas D."/>
            <person name="Sun H."/>
            <person name="Yadav J.S."/>
            <person name="Pangilinan J."/>
            <person name="Larsson K.H."/>
            <person name="Matsuura K."/>
            <person name="Barry K."/>
            <person name="Labutti K."/>
            <person name="Kuo R."/>
            <person name="Ohm R.A."/>
            <person name="Bhattacharya S.S."/>
            <person name="Shirouzu T."/>
            <person name="Yoshinaga Y."/>
            <person name="Martin F.M."/>
            <person name="Grigoriev I.V."/>
            <person name="Hibbett D.S."/>
        </authorList>
    </citation>
    <scope>NUCLEOTIDE SEQUENCE [LARGE SCALE GENOMIC DNA]</scope>
    <source>
        <strain evidence="3 4">HHB10207 ss-3</strain>
    </source>
</reference>
<evidence type="ECO:0000259" key="2">
    <source>
        <dbReference type="Pfam" id="PF12937"/>
    </source>
</evidence>
<dbReference type="AlphaFoldDB" id="A0A166A156"/>
<protein>
    <recommendedName>
        <fullName evidence="2">F-box domain-containing protein</fullName>
    </recommendedName>
</protein>
<evidence type="ECO:0000313" key="4">
    <source>
        <dbReference type="Proteomes" id="UP000076798"/>
    </source>
</evidence>
<accession>A0A166A156</accession>
<gene>
    <name evidence="3" type="ORF">SISSUDRAFT_1131572</name>
</gene>
<feature type="compositionally biased region" description="Basic and acidic residues" evidence="1">
    <location>
        <begin position="559"/>
        <end position="571"/>
    </location>
</feature>
<dbReference type="Gene3D" id="1.20.1280.50">
    <property type="match status" value="1"/>
</dbReference>
<proteinExistence type="predicted"/>
<dbReference type="InterPro" id="IPR001810">
    <property type="entry name" value="F-box_dom"/>
</dbReference>
<dbReference type="SUPFAM" id="SSF52058">
    <property type="entry name" value="L domain-like"/>
    <property type="match status" value="1"/>
</dbReference>
<dbReference type="Proteomes" id="UP000076798">
    <property type="component" value="Unassembled WGS sequence"/>
</dbReference>
<feature type="region of interest" description="Disordered" evidence="1">
    <location>
        <begin position="550"/>
        <end position="571"/>
    </location>
</feature>
<evidence type="ECO:0000256" key="1">
    <source>
        <dbReference type="SAM" id="MobiDB-lite"/>
    </source>
</evidence>